<keyword evidence="1" id="KW-0812">Transmembrane</keyword>
<keyword evidence="1" id="KW-0472">Membrane</keyword>
<sequence length="65" mass="7111">MTLLKILYPAAATSATYLYLCLTCAAFRVLNPGPSYPLWILALFLEGADEMNVDGRNLVSSEEAK</sequence>
<proteinExistence type="predicted"/>
<keyword evidence="1" id="KW-1133">Transmembrane helix</keyword>
<dbReference type="AlphaFoldDB" id="A0AAD7DJ61"/>
<reference evidence="2" key="1">
    <citation type="submission" date="2023-03" db="EMBL/GenBank/DDBJ databases">
        <title>Massive genome expansion in bonnet fungi (Mycena s.s.) driven by repeated elements and novel gene families across ecological guilds.</title>
        <authorList>
            <consortium name="Lawrence Berkeley National Laboratory"/>
            <person name="Harder C.B."/>
            <person name="Miyauchi S."/>
            <person name="Viragh M."/>
            <person name="Kuo A."/>
            <person name="Thoen E."/>
            <person name="Andreopoulos B."/>
            <person name="Lu D."/>
            <person name="Skrede I."/>
            <person name="Drula E."/>
            <person name="Henrissat B."/>
            <person name="Morin E."/>
            <person name="Kohler A."/>
            <person name="Barry K."/>
            <person name="LaButti K."/>
            <person name="Morin E."/>
            <person name="Salamov A."/>
            <person name="Lipzen A."/>
            <person name="Mereny Z."/>
            <person name="Hegedus B."/>
            <person name="Baldrian P."/>
            <person name="Stursova M."/>
            <person name="Weitz H."/>
            <person name="Taylor A."/>
            <person name="Grigoriev I.V."/>
            <person name="Nagy L.G."/>
            <person name="Martin F."/>
            <person name="Kauserud H."/>
        </authorList>
    </citation>
    <scope>NUCLEOTIDE SEQUENCE</scope>
    <source>
        <strain evidence="2">CBHHK067</strain>
    </source>
</reference>
<gene>
    <name evidence="2" type="ORF">B0H17DRAFT_1200401</name>
</gene>
<organism evidence="2 3">
    <name type="scientific">Mycena rosella</name>
    <name type="common">Pink bonnet</name>
    <name type="synonym">Agaricus rosellus</name>
    <dbReference type="NCBI Taxonomy" id="1033263"/>
    <lineage>
        <taxon>Eukaryota</taxon>
        <taxon>Fungi</taxon>
        <taxon>Dikarya</taxon>
        <taxon>Basidiomycota</taxon>
        <taxon>Agaricomycotina</taxon>
        <taxon>Agaricomycetes</taxon>
        <taxon>Agaricomycetidae</taxon>
        <taxon>Agaricales</taxon>
        <taxon>Marasmiineae</taxon>
        <taxon>Mycenaceae</taxon>
        <taxon>Mycena</taxon>
    </lineage>
</organism>
<evidence type="ECO:0000313" key="3">
    <source>
        <dbReference type="Proteomes" id="UP001221757"/>
    </source>
</evidence>
<protein>
    <submittedName>
        <fullName evidence="2">Uncharacterized protein</fullName>
    </submittedName>
</protein>
<evidence type="ECO:0000313" key="2">
    <source>
        <dbReference type="EMBL" id="KAJ7692581.1"/>
    </source>
</evidence>
<comment type="caution">
    <text evidence="2">The sequence shown here is derived from an EMBL/GenBank/DDBJ whole genome shotgun (WGS) entry which is preliminary data.</text>
</comment>
<dbReference type="EMBL" id="JARKIE010000051">
    <property type="protein sequence ID" value="KAJ7692581.1"/>
    <property type="molecule type" value="Genomic_DNA"/>
</dbReference>
<accession>A0AAD7DJ61</accession>
<feature type="transmembrane region" description="Helical" evidence="1">
    <location>
        <begin position="6"/>
        <end position="30"/>
    </location>
</feature>
<dbReference type="Proteomes" id="UP001221757">
    <property type="component" value="Unassembled WGS sequence"/>
</dbReference>
<evidence type="ECO:0000256" key="1">
    <source>
        <dbReference type="SAM" id="Phobius"/>
    </source>
</evidence>
<keyword evidence="3" id="KW-1185">Reference proteome</keyword>
<name>A0AAD7DJ61_MYCRO</name>